<name>A0A1J6I4C4_NICAT</name>
<dbReference type="PANTHER" id="PTHR33237:SF39">
    <property type="match status" value="1"/>
</dbReference>
<evidence type="ECO:0000256" key="1">
    <source>
        <dbReference type="SAM" id="MobiDB-lite"/>
    </source>
</evidence>
<protein>
    <submittedName>
        <fullName evidence="2">Uncharacterized protein</fullName>
    </submittedName>
</protein>
<dbReference type="Proteomes" id="UP000187609">
    <property type="component" value="Unassembled WGS sequence"/>
</dbReference>
<accession>A0A1J6I4C4</accession>
<gene>
    <name evidence="2" type="ORF">A4A49_08122</name>
</gene>
<dbReference type="OMA" id="LHYDQNG"/>
<dbReference type="AlphaFoldDB" id="A0A1J6I4C4"/>
<sequence length="349" mass="39740">MKRKVKGRNNPTLVNIEPLCLARAKPTSSKKMKMEKGSFHSIRTWKNPSSLLRYSQINGFAMSLQQKVNERFPKLLDVKNPMQKTEKGGPKGKNKMIKWAKPAQLLPKEIGSFFSNGSRNKKPFQSSKNDRNDNADALDDCTEERDALIASRKKGNKFRTLLEDSIEGLTLSRSGSFKKIMRIIGTKGKQRKKKDEATSETSTGTRKQPRILFPNLSGTKFRFRTRVRFRFNNWKTNKADTGTDFEGADCGAVKNAETGKMSKTISWASIQRPTGYCIIRSMKSIHKRMMKQGRKCKHEDGDEQEKVELELCKKRILMGDKCRPLSASGSLHYDQNGILLPEVLPYQEL</sequence>
<dbReference type="EMBL" id="MJEQ01037190">
    <property type="protein sequence ID" value="OIS99860.1"/>
    <property type="molecule type" value="Genomic_DNA"/>
</dbReference>
<organism evidence="2 3">
    <name type="scientific">Nicotiana attenuata</name>
    <name type="common">Coyote tobacco</name>
    <dbReference type="NCBI Taxonomy" id="49451"/>
    <lineage>
        <taxon>Eukaryota</taxon>
        <taxon>Viridiplantae</taxon>
        <taxon>Streptophyta</taxon>
        <taxon>Embryophyta</taxon>
        <taxon>Tracheophyta</taxon>
        <taxon>Spermatophyta</taxon>
        <taxon>Magnoliopsida</taxon>
        <taxon>eudicotyledons</taxon>
        <taxon>Gunneridae</taxon>
        <taxon>Pentapetalae</taxon>
        <taxon>asterids</taxon>
        <taxon>lamiids</taxon>
        <taxon>Solanales</taxon>
        <taxon>Solanaceae</taxon>
        <taxon>Nicotianoideae</taxon>
        <taxon>Nicotianeae</taxon>
        <taxon>Nicotiana</taxon>
    </lineage>
</organism>
<evidence type="ECO:0000313" key="2">
    <source>
        <dbReference type="EMBL" id="OIS99860.1"/>
    </source>
</evidence>
<feature type="region of interest" description="Disordered" evidence="1">
    <location>
        <begin position="186"/>
        <end position="207"/>
    </location>
</feature>
<dbReference type="Gramene" id="OIS99860">
    <property type="protein sequence ID" value="OIS99860"/>
    <property type="gene ID" value="A4A49_08122"/>
</dbReference>
<dbReference type="PANTHER" id="PTHR33237">
    <property type="entry name" value="F2P16.13 PROTEIN-RELATED"/>
    <property type="match status" value="1"/>
</dbReference>
<feature type="compositionally biased region" description="Polar residues" evidence="1">
    <location>
        <begin position="113"/>
        <end position="127"/>
    </location>
</feature>
<keyword evidence="3" id="KW-1185">Reference proteome</keyword>
<evidence type="ECO:0000313" key="3">
    <source>
        <dbReference type="Proteomes" id="UP000187609"/>
    </source>
</evidence>
<comment type="caution">
    <text evidence="2">The sequence shown here is derived from an EMBL/GenBank/DDBJ whole genome shotgun (WGS) entry which is preliminary data.</text>
</comment>
<proteinExistence type="predicted"/>
<reference evidence="2" key="1">
    <citation type="submission" date="2016-11" db="EMBL/GenBank/DDBJ databases">
        <title>The genome of Nicotiana attenuata.</title>
        <authorList>
            <person name="Xu S."/>
            <person name="Brockmoeller T."/>
            <person name="Gaquerel E."/>
            <person name="Navarro A."/>
            <person name="Kuhl H."/>
            <person name="Gase K."/>
            <person name="Ling Z."/>
            <person name="Zhou W."/>
            <person name="Kreitzer C."/>
            <person name="Stanke M."/>
            <person name="Tang H."/>
            <person name="Lyons E."/>
            <person name="Pandey P."/>
            <person name="Pandey S.P."/>
            <person name="Timmermann B."/>
            <person name="Baldwin I.T."/>
        </authorList>
    </citation>
    <scope>NUCLEOTIDE SEQUENCE [LARGE SCALE GENOMIC DNA]</scope>
    <source>
        <strain evidence="2">UT</strain>
    </source>
</reference>
<feature type="region of interest" description="Disordered" evidence="1">
    <location>
        <begin position="112"/>
        <end position="138"/>
    </location>
</feature>